<sequence>MRDYNEQNITCFAKGRAPRVTFSQEKTHTPTASSRETHAMPDFSKLQQTILNSSKAEFPYRLYREIAANCFMLMSFLELHHERIQYGDIARDFASQRDVPSLEDDKLIAEERLRNVINDELKTSATRNQFATGLGCLSYLSQIRPLPGDKVDPLARLERDIRASL</sequence>
<comment type="caution">
    <text evidence="1">The sequence shown here is derived from an EMBL/GenBank/DDBJ whole genome shotgun (WGS) entry which is preliminary data.</text>
</comment>
<proteinExistence type="predicted"/>
<evidence type="ECO:0000313" key="1">
    <source>
        <dbReference type="EMBL" id="MFC6392574.1"/>
    </source>
</evidence>
<dbReference type="Proteomes" id="UP001596237">
    <property type="component" value="Unassembled WGS sequence"/>
</dbReference>
<reference evidence="2" key="1">
    <citation type="journal article" date="2019" name="Int. J. Syst. Evol. Microbiol.">
        <title>The Global Catalogue of Microorganisms (GCM) 10K type strain sequencing project: providing services to taxonomists for standard genome sequencing and annotation.</title>
        <authorList>
            <consortium name="The Broad Institute Genomics Platform"/>
            <consortium name="The Broad Institute Genome Sequencing Center for Infectious Disease"/>
            <person name="Wu L."/>
            <person name="Ma J."/>
        </authorList>
    </citation>
    <scope>NUCLEOTIDE SEQUENCE [LARGE SCALE GENOMIC DNA]</scope>
    <source>
        <strain evidence="2">CCUG 36916</strain>
    </source>
</reference>
<gene>
    <name evidence="1" type="ORF">ACFQDP_25065</name>
</gene>
<accession>A0ABW1WW83</accession>
<evidence type="ECO:0000313" key="2">
    <source>
        <dbReference type="Proteomes" id="UP001596237"/>
    </source>
</evidence>
<dbReference type="RefSeq" id="WP_192285004.1">
    <property type="nucleotide sequence ID" value="NZ_JBHSTT010000116.1"/>
</dbReference>
<keyword evidence="2" id="KW-1185">Reference proteome</keyword>
<dbReference type="EMBL" id="JBHSTT010000116">
    <property type="protein sequence ID" value="MFC6392574.1"/>
    <property type="molecule type" value="Genomic_DNA"/>
</dbReference>
<protein>
    <submittedName>
        <fullName evidence="1">Uncharacterized protein</fullName>
    </submittedName>
</protein>
<name>A0ABW1WW83_9HYPH</name>
<organism evidence="1 2">
    <name type="scientific">Methylorubrum zatmanii</name>
    <dbReference type="NCBI Taxonomy" id="29429"/>
    <lineage>
        <taxon>Bacteria</taxon>
        <taxon>Pseudomonadati</taxon>
        <taxon>Pseudomonadota</taxon>
        <taxon>Alphaproteobacteria</taxon>
        <taxon>Hyphomicrobiales</taxon>
        <taxon>Methylobacteriaceae</taxon>
        <taxon>Methylorubrum</taxon>
    </lineage>
</organism>